<dbReference type="Pfam" id="PF11612">
    <property type="entry name" value="T2SSJ"/>
    <property type="match status" value="1"/>
</dbReference>
<feature type="transmembrane region" description="Helical" evidence="3">
    <location>
        <begin position="35"/>
        <end position="56"/>
    </location>
</feature>
<organism evidence="4 5">
    <name type="scientific">Hoeflea poritis</name>
    <dbReference type="NCBI Taxonomy" id="2993659"/>
    <lineage>
        <taxon>Bacteria</taxon>
        <taxon>Pseudomonadati</taxon>
        <taxon>Pseudomonadota</taxon>
        <taxon>Alphaproteobacteria</taxon>
        <taxon>Hyphomicrobiales</taxon>
        <taxon>Rhizobiaceae</taxon>
        <taxon>Hoeflea</taxon>
    </lineage>
</organism>
<proteinExistence type="inferred from homology"/>
<dbReference type="InterPro" id="IPR045584">
    <property type="entry name" value="Pilin-like"/>
</dbReference>
<evidence type="ECO:0000313" key="5">
    <source>
        <dbReference type="Proteomes" id="UP001148313"/>
    </source>
</evidence>
<comment type="similarity">
    <text evidence="1">Belongs to the GSP J family.</text>
</comment>
<sequence>MTSPSHKPAKLVHKSAEPAGDISADPIAGFSLAEILVVLSILALITGMTTVFLGQLRKASQIHSEREMQYDLDSVSRYLERTIESALALPLDISENKDRAFFRGSHTVIEFVSTSRVGIQEAAMRTKRIEMAENGDANDLVQTLSTRRFHGSTSTGDEPVSATILDDVKEIRFEYFGAPFASQKPQWSPDWNHERSLPRAVRMTVTAIRNGHEFTSEGIAQIRNATK</sequence>
<evidence type="ECO:0000313" key="4">
    <source>
        <dbReference type="EMBL" id="MDA4848835.1"/>
    </source>
</evidence>
<name>A0ABT4VXA0_9HYPH</name>
<dbReference type="SUPFAM" id="SSF54523">
    <property type="entry name" value="Pili subunits"/>
    <property type="match status" value="1"/>
</dbReference>
<evidence type="ECO:0000256" key="2">
    <source>
        <dbReference type="ARBA" id="ARBA00021539"/>
    </source>
</evidence>
<reference evidence="4" key="1">
    <citation type="submission" date="2022-11" db="EMBL/GenBank/DDBJ databases">
        <title>Hoeflea poritis sp. nov., isolated from scleractinian coral Porites lutea.</title>
        <authorList>
            <person name="Zhang G."/>
            <person name="Wei Q."/>
            <person name="Cai L."/>
        </authorList>
    </citation>
    <scope>NUCLEOTIDE SEQUENCE</scope>
    <source>
        <strain evidence="4">E7-10</strain>
    </source>
</reference>
<dbReference type="NCBIfam" id="TIGR02532">
    <property type="entry name" value="IV_pilin_GFxxxE"/>
    <property type="match status" value="1"/>
</dbReference>
<keyword evidence="3" id="KW-0812">Transmembrane</keyword>
<comment type="caution">
    <text evidence="4">The sequence shown here is derived from an EMBL/GenBank/DDBJ whole genome shotgun (WGS) entry which is preliminary data.</text>
</comment>
<dbReference type="EMBL" id="JAPJZH010000035">
    <property type="protein sequence ID" value="MDA4848835.1"/>
    <property type="molecule type" value="Genomic_DNA"/>
</dbReference>
<keyword evidence="5" id="KW-1185">Reference proteome</keyword>
<dbReference type="InterPro" id="IPR012902">
    <property type="entry name" value="N_methyl_site"/>
</dbReference>
<accession>A0ABT4VXA0</accession>
<dbReference type="InterPro" id="IPR010055">
    <property type="entry name" value="T2SS_protein-GspJ"/>
</dbReference>
<protein>
    <recommendedName>
        <fullName evidence="2">Type II secretion system protein J</fullName>
    </recommendedName>
</protein>
<evidence type="ECO:0000256" key="1">
    <source>
        <dbReference type="ARBA" id="ARBA00011084"/>
    </source>
</evidence>
<gene>
    <name evidence="4" type="ORF">OOZ53_26020</name>
</gene>
<dbReference type="RefSeq" id="WP_271092715.1">
    <property type="nucleotide sequence ID" value="NZ_JAPJZH010000035.1"/>
</dbReference>
<keyword evidence="3" id="KW-1133">Transmembrane helix</keyword>
<evidence type="ECO:0000256" key="3">
    <source>
        <dbReference type="SAM" id="Phobius"/>
    </source>
</evidence>
<dbReference type="Proteomes" id="UP001148313">
    <property type="component" value="Unassembled WGS sequence"/>
</dbReference>
<keyword evidence="3" id="KW-0472">Membrane</keyword>